<proteinExistence type="predicted"/>
<evidence type="ECO:0000313" key="2">
    <source>
        <dbReference type="Proteomes" id="UP000034980"/>
    </source>
</evidence>
<sequence length="256" mass="29099">MDVLPFNDDLLNYWAHYGIFEDTLRHFKVRSLKRYESISAEGKKFELKASPTEPIFAYPGIDYIKLYRPHSAKMRFLYGGRMPAIYCFGMEQIPTKGDMLFITGGEKDVLSLYAHGFNAICFNSETAQIPESIIESLRLRFRHIIILYDADETGLREARRQTEQLAEYKILNLTLPLCGSKTEKDVSNYFALGNGSKELKALLSKMFSDMYSQTMMMLRSCEIDYDNPPDASKSVVAVNGVPLGTQDNLFCITGGE</sequence>
<evidence type="ECO:0000313" key="1">
    <source>
        <dbReference type="EMBL" id="ETK12920.1"/>
    </source>
</evidence>
<organism evidence="1 2">
    <name type="scientific">Tannerella sp. oral taxon BU063 isolate Cell 8/11</name>
    <dbReference type="NCBI Taxonomy" id="1411915"/>
    <lineage>
        <taxon>Bacteria</taxon>
        <taxon>Pseudomonadati</taxon>
        <taxon>Bacteroidota</taxon>
        <taxon>Bacteroidia</taxon>
        <taxon>Bacteroidales</taxon>
        <taxon>Tannerellaceae</taxon>
        <taxon>Tannerella</taxon>
    </lineage>
</organism>
<dbReference type="CDD" id="cd01029">
    <property type="entry name" value="TOPRIM_primases"/>
    <property type="match status" value="1"/>
</dbReference>
<dbReference type="Pfam" id="PF13155">
    <property type="entry name" value="Toprim_2"/>
    <property type="match status" value="1"/>
</dbReference>
<comment type="caution">
    <text evidence="1">The sequence shown here is derived from an EMBL/GenBank/DDBJ whole genome shotgun (WGS) entry which is preliminary data.</text>
</comment>
<reference evidence="1 2" key="1">
    <citation type="submission" date="2013-11" db="EMBL/GenBank/DDBJ databases">
        <title>Single cell genomics of uncultured Tannerella BU063 (oral taxon 286).</title>
        <authorList>
            <person name="Beall C.J."/>
            <person name="Campbell A.G."/>
            <person name="Griffen A.L."/>
            <person name="Podar M."/>
            <person name="Leys E.J."/>
        </authorList>
    </citation>
    <scope>NUCLEOTIDE SEQUENCE [LARGE SCALE GENOMIC DNA]</scope>
    <source>
        <strain evidence="1">Cell 8/11</strain>
    </source>
</reference>
<dbReference type="EMBL" id="AYYF01001037">
    <property type="protein sequence ID" value="ETK12920.1"/>
    <property type="molecule type" value="Genomic_DNA"/>
</dbReference>
<dbReference type="Gene3D" id="3.40.1360.10">
    <property type="match status" value="1"/>
</dbReference>
<name>W2D0G8_9BACT</name>
<accession>W2D0G8</accession>
<evidence type="ECO:0008006" key="3">
    <source>
        <dbReference type="Google" id="ProtNLM"/>
    </source>
</evidence>
<protein>
    <recommendedName>
        <fullName evidence="3">Topoisomerase</fullName>
    </recommendedName>
</protein>
<dbReference type="SUPFAM" id="SSF56731">
    <property type="entry name" value="DNA primase core"/>
    <property type="match status" value="1"/>
</dbReference>
<feature type="non-terminal residue" evidence="1">
    <location>
        <position position="256"/>
    </location>
</feature>
<dbReference type="Proteomes" id="UP000034980">
    <property type="component" value="Unassembled WGS sequence"/>
</dbReference>
<dbReference type="InterPro" id="IPR034154">
    <property type="entry name" value="TOPRIM_DnaG/twinkle"/>
</dbReference>
<gene>
    <name evidence="1" type="ORF">T235_06500</name>
</gene>
<dbReference type="AlphaFoldDB" id="W2D0G8"/>